<gene>
    <name evidence="2" type="primary">dpiA_1</name>
    <name evidence="2" type="ORF">NCTC12965_01459</name>
</gene>
<evidence type="ECO:0000313" key="2">
    <source>
        <dbReference type="EMBL" id="VTR22193.1"/>
    </source>
</evidence>
<name>A0A4U9TRD3_SERFO</name>
<evidence type="ECO:0000259" key="1">
    <source>
        <dbReference type="Pfam" id="PF20714"/>
    </source>
</evidence>
<dbReference type="Pfam" id="PF20714">
    <property type="entry name" value="HTH_64"/>
    <property type="match status" value="1"/>
</dbReference>
<dbReference type="InterPro" id="IPR048714">
    <property type="entry name" value="DpiA-like_HTH"/>
</dbReference>
<reference evidence="2" key="1">
    <citation type="submission" date="2019-05" db="EMBL/GenBank/DDBJ databases">
        <authorList>
            <consortium name="Pathogen Informatics"/>
        </authorList>
    </citation>
    <scope>NUCLEOTIDE SEQUENCE [LARGE SCALE GENOMIC DNA]</scope>
    <source>
        <strain evidence="2">NCTC12965</strain>
    </source>
</reference>
<sequence>MKCSTPYARGGDQTALPTGIDELTLMKIRDLFEDPQVRHTAESVAQQIGLSRTTARRYLEFFSANDQLVAEIIYGKVGRPQRIYRSASNG</sequence>
<dbReference type="PANTHER" id="PTHR45526:SF1">
    <property type="entry name" value="TRANSCRIPTIONAL REGULATORY PROTEIN DCUR-RELATED"/>
    <property type="match status" value="1"/>
</dbReference>
<organism evidence="2">
    <name type="scientific">Serratia fonticola</name>
    <dbReference type="NCBI Taxonomy" id="47917"/>
    <lineage>
        <taxon>Bacteria</taxon>
        <taxon>Pseudomonadati</taxon>
        <taxon>Pseudomonadota</taxon>
        <taxon>Gammaproteobacteria</taxon>
        <taxon>Enterobacterales</taxon>
        <taxon>Yersiniaceae</taxon>
        <taxon>Serratia</taxon>
    </lineage>
</organism>
<proteinExistence type="predicted"/>
<dbReference type="AlphaFoldDB" id="A0A4U9TRD3"/>
<dbReference type="InterPro" id="IPR051271">
    <property type="entry name" value="2C-system_Tx_regulators"/>
</dbReference>
<dbReference type="PANTHER" id="PTHR45526">
    <property type="entry name" value="TRANSCRIPTIONAL REGULATORY PROTEIN DPIA"/>
    <property type="match status" value="1"/>
</dbReference>
<dbReference type="GO" id="GO:0000156">
    <property type="term" value="F:phosphorelay response regulator activity"/>
    <property type="evidence" value="ECO:0007669"/>
    <property type="project" value="TreeGrafter"/>
</dbReference>
<protein>
    <submittedName>
        <fullName evidence="2">Destabilizer of plasmid inheritance</fullName>
    </submittedName>
</protein>
<feature type="domain" description="Transcriptional regulatory protein DpiA-like helix-turn-helix" evidence="1">
    <location>
        <begin position="23"/>
        <end position="86"/>
    </location>
</feature>
<dbReference type="EMBL" id="CABEEZ010000027">
    <property type="protein sequence ID" value="VTR22193.1"/>
    <property type="molecule type" value="Genomic_DNA"/>
</dbReference>
<accession>A0A4U9TRD3</accession>